<dbReference type="PANTHER" id="PTHR43460:SF1">
    <property type="entry name" value="METHYLTRANSFERASE TYPE 11 DOMAIN-CONTAINING PROTEIN"/>
    <property type="match status" value="1"/>
</dbReference>
<keyword evidence="3" id="KW-1185">Reference proteome</keyword>
<evidence type="ECO:0000313" key="3">
    <source>
        <dbReference type="Proteomes" id="UP001057877"/>
    </source>
</evidence>
<dbReference type="InterPro" id="IPR029063">
    <property type="entry name" value="SAM-dependent_MTases_sf"/>
</dbReference>
<dbReference type="GO" id="GO:0008168">
    <property type="term" value="F:methyltransferase activity"/>
    <property type="evidence" value="ECO:0007669"/>
    <property type="project" value="UniProtKB-KW"/>
</dbReference>
<accession>A0ABY5S9F6</accession>
<dbReference type="PANTHER" id="PTHR43460">
    <property type="entry name" value="METHYLTRANSFERASE"/>
    <property type="match status" value="1"/>
</dbReference>
<dbReference type="CDD" id="cd02440">
    <property type="entry name" value="AdoMet_MTases"/>
    <property type="match status" value="1"/>
</dbReference>
<dbReference type="InterPro" id="IPR041698">
    <property type="entry name" value="Methyltransf_25"/>
</dbReference>
<evidence type="ECO:0000259" key="1">
    <source>
        <dbReference type="Pfam" id="PF13649"/>
    </source>
</evidence>
<dbReference type="Gene3D" id="3.40.50.150">
    <property type="entry name" value="Vaccinia Virus protein VP39"/>
    <property type="match status" value="1"/>
</dbReference>
<dbReference type="InterPro" id="IPR052939">
    <property type="entry name" value="23S_rRNA_MeTrnsfrase_RlmA"/>
</dbReference>
<dbReference type="SUPFAM" id="SSF53335">
    <property type="entry name" value="S-adenosyl-L-methionine-dependent methyltransferases"/>
    <property type="match status" value="1"/>
</dbReference>
<protein>
    <submittedName>
        <fullName evidence="2">Class I SAM-dependent methyltransferase</fullName>
    </submittedName>
</protein>
<keyword evidence="2" id="KW-0489">Methyltransferase</keyword>
<gene>
    <name evidence="2" type="ORF">L1F29_33360</name>
</gene>
<reference evidence="2" key="1">
    <citation type="submission" date="2022-01" db="EMBL/GenBank/DDBJ databases">
        <title>Paenibacillus spongiae sp. nov., isolated from marine sponge.</title>
        <authorList>
            <person name="Li Z."/>
            <person name="Zhang M."/>
        </authorList>
    </citation>
    <scope>NUCLEOTIDE SEQUENCE</scope>
    <source>
        <strain evidence="2">PHS-Z3</strain>
    </source>
</reference>
<name>A0ABY5S9F6_9BACL</name>
<dbReference type="Pfam" id="PF13649">
    <property type="entry name" value="Methyltransf_25"/>
    <property type="match status" value="1"/>
</dbReference>
<proteinExistence type="predicted"/>
<dbReference type="EMBL" id="CP091430">
    <property type="protein sequence ID" value="UVI30200.1"/>
    <property type="molecule type" value="Genomic_DNA"/>
</dbReference>
<dbReference type="RefSeq" id="WP_258386270.1">
    <property type="nucleotide sequence ID" value="NZ_CP091430.1"/>
</dbReference>
<dbReference type="GO" id="GO:0032259">
    <property type="term" value="P:methylation"/>
    <property type="evidence" value="ECO:0007669"/>
    <property type="project" value="UniProtKB-KW"/>
</dbReference>
<feature type="domain" description="Methyltransferase" evidence="1">
    <location>
        <begin position="50"/>
        <end position="130"/>
    </location>
</feature>
<keyword evidence="2" id="KW-0808">Transferase</keyword>
<dbReference type="Proteomes" id="UP001057877">
    <property type="component" value="Chromosome"/>
</dbReference>
<organism evidence="2 3">
    <name type="scientific">Paenibacillus spongiae</name>
    <dbReference type="NCBI Taxonomy" id="2909671"/>
    <lineage>
        <taxon>Bacteria</taxon>
        <taxon>Bacillati</taxon>
        <taxon>Bacillota</taxon>
        <taxon>Bacilli</taxon>
        <taxon>Bacillales</taxon>
        <taxon>Paenibacillaceae</taxon>
        <taxon>Paenibacillus</taxon>
    </lineage>
</organism>
<sequence>MNELEYKHFYDRVGKLNGWDFSKVKCVAEGVLWDFYHEVSRRCRKSDFLLDIGTGGGEQLLSITEAALLLVGIDQSAGMIETANDNLAKARKDNVRMLQMDAERIDFPRGFFNVVSCRHSPFSASEAAKVLTEDGLFLTQQVSEDDKINLAQAFGRRQADDGANDGTLKNKYISELQEAGFRDIQSYDYDAVEYYETYEDLIFLLKHTPIIPGFGQDENDFAVLEQFIRDNQTSKGIRTNAKRFMIIARK</sequence>
<evidence type="ECO:0000313" key="2">
    <source>
        <dbReference type="EMBL" id="UVI30200.1"/>
    </source>
</evidence>